<keyword evidence="3" id="KW-0677">Repeat</keyword>
<evidence type="ECO:0000256" key="4">
    <source>
        <dbReference type="ARBA" id="ARBA00022989"/>
    </source>
</evidence>
<organism evidence="10 11">
    <name type="scientific">Taxus chinensis</name>
    <name type="common">Chinese yew</name>
    <name type="synonym">Taxus wallichiana var. chinensis</name>
    <dbReference type="NCBI Taxonomy" id="29808"/>
    <lineage>
        <taxon>Eukaryota</taxon>
        <taxon>Viridiplantae</taxon>
        <taxon>Streptophyta</taxon>
        <taxon>Embryophyta</taxon>
        <taxon>Tracheophyta</taxon>
        <taxon>Spermatophyta</taxon>
        <taxon>Pinopsida</taxon>
        <taxon>Pinidae</taxon>
        <taxon>Conifers II</taxon>
        <taxon>Cupressales</taxon>
        <taxon>Taxaceae</taxon>
        <taxon>Taxus</taxon>
    </lineage>
</organism>
<dbReference type="Proteomes" id="UP000824469">
    <property type="component" value="Unassembled WGS sequence"/>
</dbReference>
<evidence type="ECO:0000256" key="1">
    <source>
        <dbReference type="ARBA" id="ARBA00004141"/>
    </source>
</evidence>
<name>A0AA38G9P1_TAXCH</name>
<evidence type="ECO:0000256" key="7">
    <source>
        <dbReference type="PROSITE-ProRule" id="PRU00023"/>
    </source>
</evidence>
<evidence type="ECO:0000256" key="2">
    <source>
        <dbReference type="ARBA" id="ARBA00022692"/>
    </source>
</evidence>
<comment type="caution">
    <text evidence="10">The sequence shown here is derived from an EMBL/GenBank/DDBJ whole genome shotgun (WGS) entry which is preliminary data.</text>
</comment>
<reference evidence="10 11" key="1">
    <citation type="journal article" date="2021" name="Nat. Plants">
        <title>The Taxus genome provides insights into paclitaxel biosynthesis.</title>
        <authorList>
            <person name="Xiong X."/>
            <person name="Gou J."/>
            <person name="Liao Q."/>
            <person name="Li Y."/>
            <person name="Zhou Q."/>
            <person name="Bi G."/>
            <person name="Li C."/>
            <person name="Du R."/>
            <person name="Wang X."/>
            <person name="Sun T."/>
            <person name="Guo L."/>
            <person name="Liang H."/>
            <person name="Lu P."/>
            <person name="Wu Y."/>
            <person name="Zhang Z."/>
            <person name="Ro D.K."/>
            <person name="Shang Y."/>
            <person name="Huang S."/>
            <person name="Yan J."/>
        </authorList>
    </citation>
    <scope>NUCLEOTIDE SEQUENCE [LARGE SCALE GENOMIC DNA]</scope>
    <source>
        <strain evidence="10">Ta-2019</strain>
    </source>
</reference>
<feature type="transmembrane region" description="Helical" evidence="8">
    <location>
        <begin position="479"/>
        <end position="497"/>
    </location>
</feature>
<dbReference type="Pfam" id="PF12796">
    <property type="entry name" value="Ank_2"/>
    <property type="match status" value="2"/>
</dbReference>
<evidence type="ECO:0000256" key="3">
    <source>
        <dbReference type="ARBA" id="ARBA00022737"/>
    </source>
</evidence>
<feature type="transmembrane region" description="Helical" evidence="8">
    <location>
        <begin position="503"/>
        <end position="524"/>
    </location>
</feature>
<keyword evidence="5 7" id="KW-0040">ANK repeat</keyword>
<dbReference type="PANTHER" id="PTHR24186">
    <property type="entry name" value="PROTEIN PHOSPHATASE 1 REGULATORY SUBUNIT"/>
    <property type="match status" value="1"/>
</dbReference>
<feature type="transmembrane region" description="Helical" evidence="8">
    <location>
        <begin position="345"/>
        <end position="366"/>
    </location>
</feature>
<dbReference type="SUPFAM" id="SSF48403">
    <property type="entry name" value="Ankyrin repeat"/>
    <property type="match status" value="1"/>
</dbReference>
<feature type="domain" description="PGG" evidence="9">
    <location>
        <begin position="344"/>
        <end position="439"/>
    </location>
</feature>
<dbReference type="EMBL" id="JAHRHJ020000004">
    <property type="protein sequence ID" value="KAH9319554.1"/>
    <property type="molecule type" value="Genomic_DNA"/>
</dbReference>
<dbReference type="PANTHER" id="PTHR24186:SF50">
    <property type="entry name" value="ANKYRIN REPEAT-CONTAINING PROTEIN ITN1-LIKE ISOFORM X1"/>
    <property type="match status" value="1"/>
</dbReference>
<protein>
    <recommendedName>
        <fullName evidence="9">PGG domain-containing protein</fullName>
    </recommendedName>
</protein>
<feature type="transmembrane region" description="Helical" evidence="8">
    <location>
        <begin position="417"/>
        <end position="440"/>
    </location>
</feature>
<dbReference type="GO" id="GO:0005886">
    <property type="term" value="C:plasma membrane"/>
    <property type="evidence" value="ECO:0007669"/>
    <property type="project" value="TreeGrafter"/>
</dbReference>
<feature type="repeat" description="ANK" evidence="7">
    <location>
        <begin position="34"/>
        <end position="56"/>
    </location>
</feature>
<feature type="repeat" description="ANK" evidence="7">
    <location>
        <begin position="216"/>
        <end position="242"/>
    </location>
</feature>
<dbReference type="Gene3D" id="1.25.40.20">
    <property type="entry name" value="Ankyrin repeat-containing domain"/>
    <property type="match status" value="2"/>
</dbReference>
<comment type="subcellular location">
    <subcellularLocation>
        <location evidence="1">Membrane</location>
        <topology evidence="1">Multi-pass membrane protein</topology>
    </subcellularLocation>
</comment>
<feature type="repeat" description="ANK" evidence="7">
    <location>
        <begin position="79"/>
        <end position="102"/>
    </location>
</feature>
<sequence length="547" mass="61123">MDKILYAAVTSGNVEMYSKLIDNGLNILQQVTPTRNTSLHLAAYHGHLQIIEMFLQLMNKDIEAGNQGVRDLLTAKNVEGNTAFHEAAMGGPYQVMEFLLEHDPHLVDIINNSGETALFKATEEGHKIIVEKLLPLTSPQYDKRTSDGQTLLHCAVWNRHEVVIKMLMHRKPELLKEVDHFHRTALHNAAYLKDISPIARMLLEKDSSLCYQVDTNGKLALHIAVKEGNVELVKEILNYGKDCLEIVDNDGRNALHLAVDNAVQIFDRISRRIKVLMLLVLSTRLINNGKRPLDIVMDNMPNDERLFIGIKRLLQRNGGRTNPKTGAEEEITESSKTTDKTTWKIQIVSVNAVLIATVAFSAAYTLPTEGSHLHHALFFQTAVICMTVAFCTSIASAVLLMYALYGKQEDSLLLQTSIAGLWIALVALLLAFGAGVFLVVEPKHAKIATCVLVIVCTVPICIRIMIFRSKQYVFREDENHLWIFLIFVAVDIVLYSLSAPIAVGIVLVIAAVFTMAWITVFKYAMFSRIFGPKQHSSISRDTGISIW</sequence>
<keyword evidence="4 8" id="KW-1133">Transmembrane helix</keyword>
<evidence type="ECO:0000313" key="10">
    <source>
        <dbReference type="EMBL" id="KAH9319554.1"/>
    </source>
</evidence>
<dbReference type="PROSITE" id="PS50297">
    <property type="entry name" value="ANK_REP_REGION"/>
    <property type="match status" value="3"/>
</dbReference>
<evidence type="ECO:0000256" key="5">
    <source>
        <dbReference type="ARBA" id="ARBA00023043"/>
    </source>
</evidence>
<evidence type="ECO:0000256" key="8">
    <source>
        <dbReference type="SAM" id="Phobius"/>
    </source>
</evidence>
<dbReference type="Pfam" id="PF00023">
    <property type="entry name" value="Ank"/>
    <property type="match status" value="1"/>
</dbReference>
<feature type="transmembrane region" description="Helical" evidence="8">
    <location>
        <begin position="446"/>
        <end position="467"/>
    </location>
</feature>
<keyword evidence="2 8" id="KW-0812">Transmembrane</keyword>
<gene>
    <name evidence="10" type="ORF">KI387_021323</name>
</gene>
<keyword evidence="6 8" id="KW-0472">Membrane</keyword>
<keyword evidence="11" id="KW-1185">Reference proteome</keyword>
<dbReference type="InterPro" id="IPR036770">
    <property type="entry name" value="Ankyrin_rpt-contain_sf"/>
</dbReference>
<dbReference type="InterPro" id="IPR002110">
    <property type="entry name" value="Ankyrin_rpt"/>
</dbReference>
<proteinExistence type="predicted"/>
<dbReference type="PROSITE" id="PS50088">
    <property type="entry name" value="ANK_REPEAT"/>
    <property type="match status" value="3"/>
</dbReference>
<dbReference type="Pfam" id="PF13962">
    <property type="entry name" value="PGG"/>
    <property type="match status" value="1"/>
</dbReference>
<evidence type="ECO:0000259" key="9">
    <source>
        <dbReference type="Pfam" id="PF13962"/>
    </source>
</evidence>
<dbReference type="AlphaFoldDB" id="A0AA38G9P1"/>
<dbReference type="InterPro" id="IPR026961">
    <property type="entry name" value="PGG_dom"/>
</dbReference>
<dbReference type="Pfam" id="PF13637">
    <property type="entry name" value="Ank_4"/>
    <property type="match status" value="1"/>
</dbReference>
<feature type="non-terminal residue" evidence="10">
    <location>
        <position position="547"/>
    </location>
</feature>
<evidence type="ECO:0000313" key="11">
    <source>
        <dbReference type="Proteomes" id="UP000824469"/>
    </source>
</evidence>
<feature type="transmembrane region" description="Helical" evidence="8">
    <location>
        <begin position="378"/>
        <end position="405"/>
    </location>
</feature>
<evidence type="ECO:0000256" key="6">
    <source>
        <dbReference type="ARBA" id="ARBA00023136"/>
    </source>
</evidence>
<accession>A0AA38G9P1</accession>
<dbReference type="SMART" id="SM00248">
    <property type="entry name" value="ANK"/>
    <property type="match status" value="7"/>
</dbReference>